<evidence type="ECO:0000256" key="2">
    <source>
        <dbReference type="SAM" id="Phobius"/>
    </source>
</evidence>
<feature type="compositionally biased region" description="Polar residues" evidence="1">
    <location>
        <begin position="437"/>
        <end position="449"/>
    </location>
</feature>
<dbReference type="AlphaFoldDB" id="A0AAN6S9V9"/>
<feature type="compositionally biased region" description="Polar residues" evidence="1">
    <location>
        <begin position="310"/>
        <end position="320"/>
    </location>
</feature>
<evidence type="ECO:0000313" key="5">
    <source>
        <dbReference type="Proteomes" id="UP001303473"/>
    </source>
</evidence>
<evidence type="ECO:0008006" key="6">
    <source>
        <dbReference type="Google" id="ProtNLM"/>
    </source>
</evidence>
<accession>A0AAN6S9V9</accession>
<feature type="chain" id="PRO_5042982794" description="Mid2 domain-containing protein" evidence="3">
    <location>
        <begin position="24"/>
        <end position="459"/>
    </location>
</feature>
<organism evidence="4 5">
    <name type="scientific">Diplogelasinospora grovesii</name>
    <dbReference type="NCBI Taxonomy" id="303347"/>
    <lineage>
        <taxon>Eukaryota</taxon>
        <taxon>Fungi</taxon>
        <taxon>Dikarya</taxon>
        <taxon>Ascomycota</taxon>
        <taxon>Pezizomycotina</taxon>
        <taxon>Sordariomycetes</taxon>
        <taxon>Sordariomycetidae</taxon>
        <taxon>Sordariales</taxon>
        <taxon>Diplogelasinosporaceae</taxon>
        <taxon>Diplogelasinospora</taxon>
    </lineage>
</organism>
<keyword evidence="2" id="KW-1133">Transmembrane helix</keyword>
<keyword evidence="2" id="KW-0472">Membrane</keyword>
<keyword evidence="5" id="KW-1185">Reference proteome</keyword>
<protein>
    <recommendedName>
        <fullName evidence="6">Mid2 domain-containing protein</fullName>
    </recommendedName>
</protein>
<feature type="compositionally biased region" description="Low complexity" evidence="1">
    <location>
        <begin position="284"/>
        <end position="299"/>
    </location>
</feature>
<feature type="region of interest" description="Disordered" evidence="1">
    <location>
        <begin position="281"/>
        <end position="459"/>
    </location>
</feature>
<gene>
    <name evidence="4" type="ORF">QBC46DRAFT_61453</name>
</gene>
<dbReference type="Proteomes" id="UP001303473">
    <property type="component" value="Unassembled WGS sequence"/>
</dbReference>
<reference evidence="5" key="1">
    <citation type="journal article" date="2023" name="Mol. Phylogenet. Evol.">
        <title>Genome-scale phylogeny and comparative genomics of the fungal order Sordariales.</title>
        <authorList>
            <person name="Hensen N."/>
            <person name="Bonometti L."/>
            <person name="Westerberg I."/>
            <person name="Brannstrom I.O."/>
            <person name="Guillou S."/>
            <person name="Cros-Aarteil S."/>
            <person name="Calhoun S."/>
            <person name="Haridas S."/>
            <person name="Kuo A."/>
            <person name="Mondo S."/>
            <person name="Pangilinan J."/>
            <person name="Riley R."/>
            <person name="LaButti K."/>
            <person name="Andreopoulos B."/>
            <person name="Lipzen A."/>
            <person name="Chen C."/>
            <person name="Yan M."/>
            <person name="Daum C."/>
            <person name="Ng V."/>
            <person name="Clum A."/>
            <person name="Steindorff A."/>
            <person name="Ohm R.A."/>
            <person name="Martin F."/>
            <person name="Silar P."/>
            <person name="Natvig D.O."/>
            <person name="Lalanne C."/>
            <person name="Gautier V."/>
            <person name="Ament-Velasquez S.L."/>
            <person name="Kruys A."/>
            <person name="Hutchinson M.I."/>
            <person name="Powell A.J."/>
            <person name="Barry K."/>
            <person name="Miller A.N."/>
            <person name="Grigoriev I.V."/>
            <person name="Debuchy R."/>
            <person name="Gladieux P."/>
            <person name="Hiltunen Thoren M."/>
            <person name="Johannesson H."/>
        </authorList>
    </citation>
    <scope>NUCLEOTIDE SEQUENCE [LARGE SCALE GENOMIC DNA]</scope>
    <source>
        <strain evidence="5">CBS 340.73</strain>
    </source>
</reference>
<sequence length="459" mass="46639">MAKIRAAAAAGWLLLTAATTATAAHHPRFQAMETGGQEALPGLLSPRYYQASPPTPMAKPVALEKRQTVCSASHHPCNDIGFAVCCSDDAVCIVNPSTTTAAACCSIGSNCGSPCSASEYYQCDSTATITTGGSTTTSLVAACCPRVCTSTSMFGCPDGGCCSYGFICGSNKACIATATSSSSVSPVVSAVPPGCTTSQIACASSLSGGCCAVTQSCTLVSGKAACAALTPTGSGITPVPSGDGGLSTGAKAGLAIGVVAIAGILIGAATWWWVRRRRQREQSEGSSSRRPRPNGVSGAVIGGGGRDMSEVQSDILTSPGGQLPGITQDYFGPDAAVGPYTETDHHNPSTGTSPGVDRDRGGVPLQPHDPNDFVVPVEIDSRIRERPPSIQHTPEQEAAQAVGRADGQPPPQPPQHHMATQGGTHAFGPYELHGSDLTPNQASPYTPSVSDAGRSHQGR</sequence>
<dbReference type="EMBL" id="MU853753">
    <property type="protein sequence ID" value="KAK3945830.1"/>
    <property type="molecule type" value="Genomic_DNA"/>
</dbReference>
<evidence type="ECO:0000256" key="3">
    <source>
        <dbReference type="SAM" id="SignalP"/>
    </source>
</evidence>
<keyword evidence="2" id="KW-0812">Transmembrane</keyword>
<evidence type="ECO:0000256" key="1">
    <source>
        <dbReference type="SAM" id="MobiDB-lite"/>
    </source>
</evidence>
<keyword evidence="3" id="KW-0732">Signal</keyword>
<feature type="transmembrane region" description="Helical" evidence="2">
    <location>
        <begin position="252"/>
        <end position="274"/>
    </location>
</feature>
<comment type="caution">
    <text evidence="4">The sequence shown here is derived from an EMBL/GenBank/DDBJ whole genome shotgun (WGS) entry which is preliminary data.</text>
</comment>
<name>A0AAN6S9V9_9PEZI</name>
<feature type="signal peptide" evidence="3">
    <location>
        <begin position="1"/>
        <end position="23"/>
    </location>
</feature>
<evidence type="ECO:0000313" key="4">
    <source>
        <dbReference type="EMBL" id="KAK3945830.1"/>
    </source>
</evidence>
<proteinExistence type="predicted"/>